<sequence>MAEHHHSSESNSSDSDIEETDVIDPILVATNAGASLTVPQSASISRKRKIHVNQGKYKGRGSSLSAVKSVSTWDRKVHLTNTSSQASIPEEFLVFRKIRKRASQSYSVCKELIRKIMEAGRLYHKICDCFGLR</sequence>
<keyword evidence="2" id="KW-1185">Reference proteome</keyword>
<comment type="caution">
    <text evidence="1">The sequence shown here is derived from an EMBL/GenBank/DDBJ whole genome shotgun (WGS) entry which is preliminary data.</text>
</comment>
<dbReference type="AlphaFoldDB" id="A0A6S7H6N9"/>
<gene>
    <name evidence="1" type="ORF">PACLA_8A053847</name>
</gene>
<organism evidence="1 2">
    <name type="scientific">Paramuricea clavata</name>
    <name type="common">Red gorgonian</name>
    <name type="synonym">Violescent sea-whip</name>
    <dbReference type="NCBI Taxonomy" id="317549"/>
    <lineage>
        <taxon>Eukaryota</taxon>
        <taxon>Metazoa</taxon>
        <taxon>Cnidaria</taxon>
        <taxon>Anthozoa</taxon>
        <taxon>Octocorallia</taxon>
        <taxon>Malacalcyonacea</taxon>
        <taxon>Plexauridae</taxon>
        <taxon>Paramuricea</taxon>
    </lineage>
</organism>
<evidence type="ECO:0000313" key="2">
    <source>
        <dbReference type="Proteomes" id="UP001152795"/>
    </source>
</evidence>
<accession>A0A6S7H6N9</accession>
<proteinExistence type="predicted"/>
<dbReference type="Proteomes" id="UP001152795">
    <property type="component" value="Unassembled WGS sequence"/>
</dbReference>
<reference evidence="1" key="1">
    <citation type="submission" date="2020-04" db="EMBL/GenBank/DDBJ databases">
        <authorList>
            <person name="Alioto T."/>
            <person name="Alioto T."/>
            <person name="Gomez Garrido J."/>
        </authorList>
    </citation>
    <scope>NUCLEOTIDE SEQUENCE</scope>
    <source>
        <strain evidence="1">A484AB</strain>
    </source>
</reference>
<dbReference type="EMBL" id="CACRXK020001993">
    <property type="protein sequence ID" value="CAB3992167.1"/>
    <property type="molecule type" value="Genomic_DNA"/>
</dbReference>
<name>A0A6S7H6N9_PARCT</name>
<protein>
    <submittedName>
        <fullName evidence="1">Uncharacterized protein</fullName>
    </submittedName>
</protein>
<evidence type="ECO:0000313" key="1">
    <source>
        <dbReference type="EMBL" id="CAB3992167.1"/>
    </source>
</evidence>